<comment type="pathway">
    <text evidence="5 18">Metabolic intermediate biosynthesis; chorismate biosynthesis; chorismate from D-erythrose 4-phosphate and phosphoenolpyruvate: step 2/7.</text>
</comment>
<dbReference type="Pfam" id="PF01761">
    <property type="entry name" value="DHQ_synthase"/>
    <property type="match status" value="1"/>
</dbReference>
<feature type="binding site" evidence="18">
    <location>
        <begin position="106"/>
        <end position="110"/>
    </location>
    <ligand>
        <name>NAD(+)</name>
        <dbReference type="ChEBI" id="CHEBI:57540"/>
    </ligand>
</feature>
<dbReference type="PANTHER" id="PTHR43622:SF7">
    <property type="entry name" value="3-DEHYDROQUINATE SYNTHASE, CHLOROPLASTIC"/>
    <property type="match status" value="1"/>
</dbReference>
<evidence type="ECO:0000256" key="11">
    <source>
        <dbReference type="ARBA" id="ARBA00022723"/>
    </source>
</evidence>
<sequence>MAITIDIDTARPYQVHVGTFLLEQAGPLVRATAGGTKAVIVTDTNVGPLYQMPVKQSLEASGYEVSICTFEAGEAHKHAETYVAILEFVAEHELSRSDVIVALGGGVVGDAAGFVAATYMRGCKFVQIPTSLLAMVDSSVGGKTAIDLAAGKNLAGAFWQPSVVIADVGCLATLTPEQFADGCGEVVKHAVIADPELFAELEKTPLTLELLNRDVARVALIIARNIDIKRAVVVADERETNQRKLLNFGHSAGHAVEACEHFELGHGNCVSIGMGIITRAAALHGICDAALPGRIEELCARHGLKTRCDLDADAVFAEALHDKKRAGDTIDLVIPHGIGRCSIDRTPLSTFHDLIAEGLGQKGDASVC</sequence>
<dbReference type="EMBL" id="CYYP01000001">
    <property type="protein sequence ID" value="CUN34394.1"/>
    <property type="molecule type" value="Genomic_DNA"/>
</dbReference>
<evidence type="ECO:0000256" key="4">
    <source>
        <dbReference type="ARBA" id="ARBA00004496"/>
    </source>
</evidence>
<dbReference type="CDD" id="cd08195">
    <property type="entry name" value="DHQS"/>
    <property type="match status" value="1"/>
</dbReference>
<dbReference type="FunFam" id="3.40.50.1970:FF:000007">
    <property type="entry name" value="Pentafunctional AROM polypeptide"/>
    <property type="match status" value="1"/>
</dbReference>
<name>A0A173W4T0_9ACTN</name>
<dbReference type="PIRSF" id="PIRSF001455">
    <property type="entry name" value="DHQ_synth"/>
    <property type="match status" value="1"/>
</dbReference>
<evidence type="ECO:0000259" key="20">
    <source>
        <dbReference type="Pfam" id="PF24621"/>
    </source>
</evidence>
<gene>
    <name evidence="18 21" type="primary">aroB</name>
    <name evidence="21" type="ORF">ERS852381_00016</name>
</gene>
<feature type="binding site" evidence="18">
    <location>
        <position position="143"/>
    </location>
    <ligand>
        <name>NAD(+)</name>
        <dbReference type="ChEBI" id="CHEBI:57540"/>
    </ligand>
</feature>
<dbReference type="GO" id="GO:0046872">
    <property type="term" value="F:metal ion binding"/>
    <property type="evidence" value="ECO:0007669"/>
    <property type="project" value="UniProtKB-KW"/>
</dbReference>
<evidence type="ECO:0000256" key="8">
    <source>
        <dbReference type="ARBA" id="ARBA00017684"/>
    </source>
</evidence>
<dbReference type="EC" id="4.2.3.4" evidence="7 18"/>
<proteinExistence type="inferred from homology"/>
<accession>A0A173W4T0</accession>
<comment type="cofactor">
    <cofactor evidence="3">
        <name>Zn(2+)</name>
        <dbReference type="ChEBI" id="CHEBI:29105"/>
    </cofactor>
</comment>
<evidence type="ECO:0000256" key="17">
    <source>
        <dbReference type="ARBA" id="ARBA00023285"/>
    </source>
</evidence>
<keyword evidence="16 18" id="KW-0456">Lyase</keyword>
<feature type="binding site" evidence="18">
    <location>
        <begin position="170"/>
        <end position="173"/>
    </location>
    <ligand>
        <name>NAD(+)</name>
        <dbReference type="ChEBI" id="CHEBI:57540"/>
    </ligand>
</feature>
<dbReference type="Gene3D" id="3.40.50.1970">
    <property type="match status" value="1"/>
</dbReference>
<evidence type="ECO:0000256" key="2">
    <source>
        <dbReference type="ARBA" id="ARBA00001911"/>
    </source>
</evidence>
<dbReference type="UniPathway" id="UPA00053">
    <property type="reaction ID" value="UER00085"/>
</dbReference>
<dbReference type="InterPro" id="IPR050071">
    <property type="entry name" value="Dehydroquinate_synthase"/>
</dbReference>
<evidence type="ECO:0000256" key="14">
    <source>
        <dbReference type="ARBA" id="ARBA00023027"/>
    </source>
</evidence>
<comment type="function">
    <text evidence="18">Catalyzes the conversion of 3-deoxy-D-arabino-heptulosonate 7-phosphate (DAHP) to dehydroquinate (DHQ).</text>
</comment>
<dbReference type="GO" id="GO:0005737">
    <property type="term" value="C:cytoplasm"/>
    <property type="evidence" value="ECO:0007669"/>
    <property type="project" value="UniProtKB-SubCell"/>
</dbReference>
<dbReference type="SUPFAM" id="SSF56796">
    <property type="entry name" value="Dehydroquinate synthase-like"/>
    <property type="match status" value="1"/>
</dbReference>
<dbReference type="InterPro" id="IPR030963">
    <property type="entry name" value="DHQ_synth_fam"/>
</dbReference>
<evidence type="ECO:0000256" key="7">
    <source>
        <dbReference type="ARBA" id="ARBA00013031"/>
    </source>
</evidence>
<feature type="binding site" evidence="18">
    <location>
        <position position="185"/>
    </location>
    <ligand>
        <name>Zn(2+)</name>
        <dbReference type="ChEBI" id="CHEBI:29105"/>
    </ligand>
</feature>
<comment type="cofactor">
    <cofactor evidence="18">
        <name>Co(2+)</name>
        <dbReference type="ChEBI" id="CHEBI:48828"/>
    </cofactor>
    <cofactor evidence="18">
        <name>Zn(2+)</name>
        <dbReference type="ChEBI" id="CHEBI:29105"/>
    </cofactor>
    <text evidence="18">Binds 1 divalent metal cation per subunit. Can use either Co(2+) or Zn(2+).</text>
</comment>
<evidence type="ECO:0000256" key="18">
    <source>
        <dbReference type="HAMAP-Rule" id="MF_00110"/>
    </source>
</evidence>
<dbReference type="GO" id="GO:0009423">
    <property type="term" value="P:chorismate biosynthetic process"/>
    <property type="evidence" value="ECO:0007669"/>
    <property type="project" value="UniProtKB-UniRule"/>
</dbReference>
<organism evidence="21 22">
    <name type="scientific">Collinsella aerofaciens</name>
    <dbReference type="NCBI Taxonomy" id="74426"/>
    <lineage>
        <taxon>Bacteria</taxon>
        <taxon>Bacillati</taxon>
        <taxon>Actinomycetota</taxon>
        <taxon>Coriobacteriia</taxon>
        <taxon>Coriobacteriales</taxon>
        <taxon>Coriobacteriaceae</taxon>
        <taxon>Collinsella</taxon>
    </lineage>
</organism>
<reference evidence="21 22" key="1">
    <citation type="submission" date="2015-09" db="EMBL/GenBank/DDBJ databases">
        <authorList>
            <consortium name="Pathogen Informatics"/>
        </authorList>
    </citation>
    <scope>NUCLEOTIDE SEQUENCE [LARGE SCALE GENOMIC DNA]</scope>
    <source>
        <strain evidence="21 22">2789STDY5608823</strain>
    </source>
</reference>
<keyword evidence="14 18" id="KW-0520">NAD</keyword>
<evidence type="ECO:0000256" key="3">
    <source>
        <dbReference type="ARBA" id="ARBA00001947"/>
    </source>
</evidence>
<keyword evidence="10 18" id="KW-0028">Amino-acid biosynthesis</keyword>
<feature type="binding site" evidence="18">
    <location>
        <position position="266"/>
    </location>
    <ligand>
        <name>Zn(2+)</name>
        <dbReference type="ChEBI" id="CHEBI:29105"/>
    </ligand>
</feature>
<comment type="subcellular location">
    <subcellularLocation>
        <location evidence="4 18">Cytoplasm</location>
    </subcellularLocation>
</comment>
<dbReference type="Pfam" id="PF24621">
    <property type="entry name" value="DHQS_C"/>
    <property type="match status" value="1"/>
</dbReference>
<keyword evidence="17 18" id="KW-0170">Cobalt</keyword>
<evidence type="ECO:0000256" key="1">
    <source>
        <dbReference type="ARBA" id="ARBA00001393"/>
    </source>
</evidence>
<evidence type="ECO:0000256" key="13">
    <source>
        <dbReference type="ARBA" id="ARBA00022833"/>
    </source>
</evidence>
<dbReference type="RefSeq" id="WP_055285108.1">
    <property type="nucleotide sequence ID" value="NZ_CYYP01000001.1"/>
</dbReference>
<feature type="domain" description="3-dehydroquinate synthase C-terminal" evidence="20">
    <location>
        <begin position="182"/>
        <end position="324"/>
    </location>
</feature>
<evidence type="ECO:0000313" key="21">
    <source>
        <dbReference type="EMBL" id="CUN34394.1"/>
    </source>
</evidence>
<keyword evidence="11 18" id="KW-0479">Metal-binding</keyword>
<dbReference type="GO" id="GO:0003856">
    <property type="term" value="F:3-dehydroquinate synthase activity"/>
    <property type="evidence" value="ECO:0007669"/>
    <property type="project" value="UniProtKB-UniRule"/>
</dbReference>
<dbReference type="GO" id="GO:0000166">
    <property type="term" value="F:nucleotide binding"/>
    <property type="evidence" value="ECO:0007669"/>
    <property type="project" value="UniProtKB-KW"/>
</dbReference>
<dbReference type="InterPro" id="IPR056179">
    <property type="entry name" value="DHQS_C"/>
</dbReference>
<evidence type="ECO:0000259" key="19">
    <source>
        <dbReference type="Pfam" id="PF01761"/>
    </source>
</evidence>
<evidence type="ECO:0000256" key="9">
    <source>
        <dbReference type="ARBA" id="ARBA00022490"/>
    </source>
</evidence>
<dbReference type="InterPro" id="IPR016037">
    <property type="entry name" value="DHQ_synth_AroB"/>
</dbReference>
<feature type="binding site" evidence="18">
    <location>
        <position position="250"/>
    </location>
    <ligand>
        <name>Zn(2+)</name>
        <dbReference type="ChEBI" id="CHEBI:29105"/>
    </ligand>
</feature>
<protein>
    <recommendedName>
        <fullName evidence="8 18">3-dehydroquinate synthase</fullName>
        <shortName evidence="18">DHQS</shortName>
        <ecNumber evidence="7 18">4.2.3.4</ecNumber>
    </recommendedName>
</protein>
<evidence type="ECO:0000313" key="22">
    <source>
        <dbReference type="Proteomes" id="UP000095468"/>
    </source>
</evidence>
<comment type="similarity">
    <text evidence="6 18">Belongs to the sugar phosphate cyclases superfamily. Dehydroquinate synthase family.</text>
</comment>
<dbReference type="NCBIfam" id="TIGR01357">
    <property type="entry name" value="aroB"/>
    <property type="match status" value="1"/>
</dbReference>
<keyword evidence="13 18" id="KW-0862">Zinc</keyword>
<dbReference type="GO" id="GO:0008652">
    <property type="term" value="P:amino acid biosynthetic process"/>
    <property type="evidence" value="ECO:0007669"/>
    <property type="project" value="UniProtKB-KW"/>
</dbReference>
<feature type="domain" description="3-dehydroquinate synthase N-terminal" evidence="19">
    <location>
        <begin position="68"/>
        <end position="180"/>
    </location>
</feature>
<keyword evidence="9 18" id="KW-0963">Cytoplasm</keyword>
<keyword evidence="12 18" id="KW-0547">Nucleotide-binding</keyword>
<dbReference type="Proteomes" id="UP000095468">
    <property type="component" value="Unassembled WGS sequence"/>
</dbReference>
<keyword evidence="15 18" id="KW-0057">Aromatic amino acid biosynthesis</keyword>
<evidence type="ECO:0000256" key="6">
    <source>
        <dbReference type="ARBA" id="ARBA00005412"/>
    </source>
</evidence>
<dbReference type="InterPro" id="IPR030960">
    <property type="entry name" value="DHQS/DOIS_N"/>
</dbReference>
<feature type="binding site" evidence="18">
    <location>
        <position position="152"/>
    </location>
    <ligand>
        <name>NAD(+)</name>
        <dbReference type="ChEBI" id="CHEBI:57540"/>
    </ligand>
</feature>
<dbReference type="AlphaFoldDB" id="A0A173W4T0"/>
<dbReference type="PANTHER" id="PTHR43622">
    <property type="entry name" value="3-DEHYDROQUINATE SYNTHASE"/>
    <property type="match status" value="1"/>
</dbReference>
<evidence type="ECO:0000256" key="12">
    <source>
        <dbReference type="ARBA" id="ARBA00022741"/>
    </source>
</evidence>
<evidence type="ECO:0000256" key="5">
    <source>
        <dbReference type="ARBA" id="ARBA00004661"/>
    </source>
</evidence>
<dbReference type="GO" id="GO:0009073">
    <property type="term" value="P:aromatic amino acid family biosynthetic process"/>
    <property type="evidence" value="ECO:0007669"/>
    <property type="project" value="UniProtKB-KW"/>
</dbReference>
<comment type="cofactor">
    <cofactor evidence="2 18">
        <name>NAD(+)</name>
        <dbReference type="ChEBI" id="CHEBI:57540"/>
    </cofactor>
</comment>
<evidence type="ECO:0000256" key="16">
    <source>
        <dbReference type="ARBA" id="ARBA00023239"/>
    </source>
</evidence>
<dbReference type="HAMAP" id="MF_00110">
    <property type="entry name" value="DHQ_synthase"/>
    <property type="match status" value="1"/>
</dbReference>
<comment type="caution">
    <text evidence="18">Lacks conserved residue(s) required for the propagation of feature annotation.</text>
</comment>
<evidence type="ECO:0000256" key="15">
    <source>
        <dbReference type="ARBA" id="ARBA00023141"/>
    </source>
</evidence>
<evidence type="ECO:0000256" key="10">
    <source>
        <dbReference type="ARBA" id="ARBA00022605"/>
    </source>
</evidence>
<comment type="catalytic activity">
    <reaction evidence="1 18">
        <text>7-phospho-2-dehydro-3-deoxy-D-arabino-heptonate = 3-dehydroquinate + phosphate</text>
        <dbReference type="Rhea" id="RHEA:21968"/>
        <dbReference type="ChEBI" id="CHEBI:32364"/>
        <dbReference type="ChEBI" id="CHEBI:43474"/>
        <dbReference type="ChEBI" id="CHEBI:58394"/>
        <dbReference type="EC" id="4.2.3.4"/>
    </reaction>
</comment>
<feature type="binding site" evidence="18">
    <location>
        <begin position="130"/>
        <end position="131"/>
    </location>
    <ligand>
        <name>NAD(+)</name>
        <dbReference type="ChEBI" id="CHEBI:57540"/>
    </ligand>
</feature>
<dbReference type="Gene3D" id="1.20.1090.10">
    <property type="entry name" value="Dehydroquinate synthase-like - alpha domain"/>
    <property type="match status" value="1"/>
</dbReference>